<accession>A0ABR8SM23</accession>
<dbReference type="PANTHER" id="PTHR41286:SF1">
    <property type="entry name" value="HNH NUCLEASE YAJD-RELATED"/>
    <property type="match status" value="1"/>
</dbReference>
<evidence type="ECO:0000313" key="7">
    <source>
        <dbReference type="Proteomes" id="UP000603641"/>
    </source>
</evidence>
<protein>
    <recommendedName>
        <fullName evidence="4">Putative HNH nuclease YajD</fullName>
    </recommendedName>
</protein>
<name>A0ABR8SM23_9BACL</name>
<evidence type="ECO:0000256" key="2">
    <source>
        <dbReference type="ARBA" id="ARBA00022801"/>
    </source>
</evidence>
<keyword evidence="6" id="KW-0255">Endonuclease</keyword>
<organism evidence="6 7">
    <name type="scientific">Fictibacillus norfolkensis</name>
    <dbReference type="NCBI Taxonomy" id="2762233"/>
    <lineage>
        <taxon>Bacteria</taxon>
        <taxon>Bacillati</taxon>
        <taxon>Bacillota</taxon>
        <taxon>Bacilli</taxon>
        <taxon>Bacillales</taxon>
        <taxon>Fictibacillaceae</taxon>
        <taxon>Fictibacillus</taxon>
    </lineage>
</organism>
<sequence length="189" mass="22206">MFSHLIKRVKLQCKECEKDFYLTPYRAKTAVYCGNECSYKAISRNAKINFTRKRKVSCALCSKEFFKKQSVIKNFNFCSEYCMGVYYSESGLFSGENSGTWQGGDINYYGPNWRKQRREARKRDEYTCQDCGLTEIELGHELSVHHIIPFRKFQGDWEKANRLANLISLCEHPCHRRKHSNNQLVDDIV</sequence>
<dbReference type="InterPro" id="IPR003615">
    <property type="entry name" value="HNH_nuc"/>
</dbReference>
<dbReference type="GO" id="GO:0004519">
    <property type="term" value="F:endonuclease activity"/>
    <property type="evidence" value="ECO:0007669"/>
    <property type="project" value="UniProtKB-KW"/>
</dbReference>
<evidence type="ECO:0000313" key="6">
    <source>
        <dbReference type="EMBL" id="MBD7964546.1"/>
    </source>
</evidence>
<evidence type="ECO:0000256" key="3">
    <source>
        <dbReference type="ARBA" id="ARBA00038412"/>
    </source>
</evidence>
<reference evidence="6 7" key="1">
    <citation type="submission" date="2020-08" db="EMBL/GenBank/DDBJ databases">
        <title>A Genomic Blueprint of the Chicken Gut Microbiome.</title>
        <authorList>
            <person name="Gilroy R."/>
            <person name="Ravi A."/>
            <person name="Getino M."/>
            <person name="Pursley I."/>
            <person name="Horton D.L."/>
            <person name="Alikhan N.-F."/>
            <person name="Baker D."/>
            <person name="Gharbi K."/>
            <person name="Hall N."/>
            <person name="Watson M."/>
            <person name="Adriaenssens E.M."/>
            <person name="Foster-Nyarko E."/>
            <person name="Jarju S."/>
            <person name="Secka A."/>
            <person name="Antonio M."/>
            <person name="Oren A."/>
            <person name="Chaudhuri R."/>
            <person name="La Ragione R.M."/>
            <person name="Hildebrand F."/>
            <person name="Pallen M.J."/>
        </authorList>
    </citation>
    <scope>NUCLEOTIDE SEQUENCE [LARGE SCALE GENOMIC DNA]</scope>
    <source>
        <strain evidence="6 7">Sa2CUA10</strain>
    </source>
</reference>
<dbReference type="PANTHER" id="PTHR41286">
    <property type="entry name" value="HNH NUCLEASE YAJD-RELATED"/>
    <property type="match status" value="1"/>
</dbReference>
<keyword evidence="7" id="KW-1185">Reference proteome</keyword>
<proteinExistence type="inferred from homology"/>
<evidence type="ECO:0000256" key="4">
    <source>
        <dbReference type="ARBA" id="ARBA00040194"/>
    </source>
</evidence>
<comment type="similarity">
    <text evidence="3">Belongs to the HNH nuclease family.</text>
</comment>
<dbReference type="Pfam" id="PF01844">
    <property type="entry name" value="HNH"/>
    <property type="match status" value="1"/>
</dbReference>
<dbReference type="SMART" id="SM00507">
    <property type="entry name" value="HNHc"/>
    <property type="match status" value="1"/>
</dbReference>
<evidence type="ECO:0000256" key="1">
    <source>
        <dbReference type="ARBA" id="ARBA00022722"/>
    </source>
</evidence>
<keyword evidence="2" id="KW-0378">Hydrolase</keyword>
<comment type="caution">
    <text evidence="6">The sequence shown here is derived from an EMBL/GenBank/DDBJ whole genome shotgun (WGS) entry which is preliminary data.</text>
</comment>
<feature type="domain" description="HNH nuclease" evidence="5">
    <location>
        <begin position="115"/>
        <end position="176"/>
    </location>
</feature>
<dbReference type="CDD" id="cd00085">
    <property type="entry name" value="HNHc"/>
    <property type="match status" value="1"/>
</dbReference>
<gene>
    <name evidence="6" type="ORF">H9648_10835</name>
</gene>
<evidence type="ECO:0000259" key="5">
    <source>
        <dbReference type="SMART" id="SM00507"/>
    </source>
</evidence>
<dbReference type="Gene3D" id="1.10.30.50">
    <property type="match status" value="1"/>
</dbReference>
<keyword evidence="1" id="KW-0540">Nuclease</keyword>
<dbReference type="InterPro" id="IPR002711">
    <property type="entry name" value="HNH"/>
</dbReference>
<dbReference type="Proteomes" id="UP000603641">
    <property type="component" value="Unassembled WGS sequence"/>
</dbReference>
<dbReference type="EMBL" id="JACSQM010000004">
    <property type="protein sequence ID" value="MBD7964546.1"/>
    <property type="molecule type" value="Genomic_DNA"/>
</dbReference>